<dbReference type="InterPro" id="IPR036259">
    <property type="entry name" value="MFS_trans_sf"/>
</dbReference>
<feature type="transmembrane region" description="Helical" evidence="2">
    <location>
        <begin position="501"/>
        <end position="522"/>
    </location>
</feature>
<dbReference type="AlphaFoldDB" id="A8WSC7"/>
<dbReference type="PANTHER" id="PTHR45757">
    <property type="entry name" value="PROTEIN CBG23364-RELATED"/>
    <property type="match status" value="1"/>
</dbReference>
<feature type="transmembrane region" description="Helical" evidence="2">
    <location>
        <begin position="571"/>
        <end position="590"/>
    </location>
</feature>
<dbReference type="EMBL" id="HE601438">
    <property type="protein sequence ID" value="CAP23386.2"/>
    <property type="molecule type" value="Genomic_DNA"/>
</dbReference>
<dbReference type="KEGG" id="cbr:CBG_03300"/>
<dbReference type="InParanoid" id="A8WSC7"/>
<reference evidence="3 4" key="2">
    <citation type="journal article" date="2011" name="PLoS Genet.">
        <title>Caenorhabditis briggsae recombinant inbred line genotypes reveal inter-strain incompatibility and the evolution of recombination.</title>
        <authorList>
            <person name="Ross J.A."/>
            <person name="Koboldt D.C."/>
            <person name="Staisch J.E."/>
            <person name="Chamberlin H.M."/>
            <person name="Gupta B.P."/>
            <person name="Miller R.D."/>
            <person name="Baird S.E."/>
            <person name="Haag E.S."/>
        </authorList>
    </citation>
    <scope>NUCLEOTIDE SEQUENCE [LARGE SCALE GENOMIC DNA]</scope>
    <source>
        <strain evidence="3 4">AF16</strain>
    </source>
</reference>
<dbReference type="GO" id="GO:0022857">
    <property type="term" value="F:transmembrane transporter activity"/>
    <property type="evidence" value="ECO:0007669"/>
    <property type="project" value="InterPro"/>
</dbReference>
<keyword evidence="2" id="KW-0812">Transmembrane</keyword>
<organism evidence="3 4">
    <name type="scientific">Caenorhabditis briggsae</name>
    <dbReference type="NCBI Taxonomy" id="6238"/>
    <lineage>
        <taxon>Eukaryota</taxon>
        <taxon>Metazoa</taxon>
        <taxon>Ecdysozoa</taxon>
        <taxon>Nematoda</taxon>
        <taxon>Chromadorea</taxon>
        <taxon>Rhabditida</taxon>
        <taxon>Rhabditina</taxon>
        <taxon>Rhabditomorpha</taxon>
        <taxon>Rhabditoidea</taxon>
        <taxon>Rhabditidae</taxon>
        <taxon>Peloderinae</taxon>
        <taxon>Caenorhabditis</taxon>
    </lineage>
</organism>
<feature type="transmembrane region" description="Helical" evidence="2">
    <location>
        <begin position="537"/>
        <end position="559"/>
    </location>
</feature>
<name>A8WSC7_CAEBR</name>
<dbReference type="CTD" id="8573436"/>
<proteinExistence type="predicted"/>
<feature type="transmembrane region" description="Helical" evidence="2">
    <location>
        <begin position="340"/>
        <end position="359"/>
    </location>
</feature>
<dbReference type="STRING" id="6238.A8WSC7"/>
<dbReference type="OMA" id="FREKPQY"/>
<dbReference type="HOGENOM" id="CLU_028993_0_0_1"/>
<dbReference type="Gene3D" id="1.20.1250.20">
    <property type="entry name" value="MFS general substrate transporter like domains"/>
    <property type="match status" value="1"/>
</dbReference>
<evidence type="ECO:0000313" key="4">
    <source>
        <dbReference type="Proteomes" id="UP000008549"/>
    </source>
</evidence>
<dbReference type="Pfam" id="PF07690">
    <property type="entry name" value="MFS_1"/>
    <property type="match status" value="1"/>
</dbReference>
<dbReference type="CDD" id="cd06174">
    <property type="entry name" value="MFS"/>
    <property type="match status" value="1"/>
</dbReference>
<dbReference type="RefSeq" id="XP_045092073.1">
    <property type="nucleotide sequence ID" value="XM_045242206.1"/>
</dbReference>
<feature type="transmembrane region" description="Helical" evidence="2">
    <location>
        <begin position="447"/>
        <end position="466"/>
    </location>
</feature>
<gene>
    <name evidence="3 5" type="ORF">CBG03300</name>
    <name evidence="3" type="ORF">CBG_03300</name>
</gene>
<feature type="transmembrane region" description="Helical" evidence="2">
    <location>
        <begin position="65"/>
        <end position="84"/>
    </location>
</feature>
<feature type="transmembrane region" description="Helical" evidence="2">
    <location>
        <begin position="472"/>
        <end position="494"/>
    </location>
</feature>
<dbReference type="SUPFAM" id="SSF103473">
    <property type="entry name" value="MFS general substrate transporter"/>
    <property type="match status" value="1"/>
</dbReference>
<keyword evidence="2" id="KW-0472">Membrane</keyword>
<dbReference type="PANTHER" id="PTHR45757:SF7">
    <property type="entry name" value="MFS DOMAIN-CONTAINING PROTEIN"/>
    <property type="match status" value="1"/>
</dbReference>
<evidence type="ECO:0000313" key="5">
    <source>
        <dbReference type="WormBase" id="CBG03300"/>
    </source>
</evidence>
<feature type="transmembrane region" description="Helical" evidence="2">
    <location>
        <begin position="304"/>
        <end position="328"/>
    </location>
</feature>
<feature type="region of interest" description="Disordered" evidence="1">
    <location>
        <begin position="103"/>
        <end position="137"/>
    </location>
</feature>
<accession>A8WSC7</accession>
<keyword evidence="4" id="KW-1185">Reference proteome</keyword>
<dbReference type="Proteomes" id="UP000008549">
    <property type="component" value="Unassembled WGS sequence"/>
</dbReference>
<evidence type="ECO:0000313" key="3">
    <source>
        <dbReference type="EMBL" id="CAP23386.2"/>
    </source>
</evidence>
<keyword evidence="2" id="KW-1133">Transmembrane helix</keyword>
<dbReference type="eggNOG" id="KOG2532">
    <property type="taxonomic scope" value="Eukaryota"/>
</dbReference>
<dbReference type="FunCoup" id="A8WSC7">
    <property type="interactions" value="62"/>
</dbReference>
<reference evidence="3 4" key="1">
    <citation type="journal article" date="2003" name="PLoS Biol.">
        <title>The genome sequence of Caenorhabditis briggsae: a platform for comparative genomics.</title>
        <authorList>
            <person name="Stein L.D."/>
            <person name="Bao Z."/>
            <person name="Blasiar D."/>
            <person name="Blumenthal T."/>
            <person name="Brent M.R."/>
            <person name="Chen N."/>
            <person name="Chinwalla A."/>
            <person name="Clarke L."/>
            <person name="Clee C."/>
            <person name="Coghlan A."/>
            <person name="Coulson A."/>
            <person name="D'Eustachio P."/>
            <person name="Fitch D.H."/>
            <person name="Fulton L.A."/>
            <person name="Fulton R.E."/>
            <person name="Griffiths-Jones S."/>
            <person name="Harris T.W."/>
            <person name="Hillier L.W."/>
            <person name="Kamath R."/>
            <person name="Kuwabara P.E."/>
            <person name="Mardis E.R."/>
            <person name="Marra M.A."/>
            <person name="Miner T.L."/>
            <person name="Minx P."/>
            <person name="Mullikin J.C."/>
            <person name="Plumb R.W."/>
            <person name="Rogers J."/>
            <person name="Schein J.E."/>
            <person name="Sohrmann M."/>
            <person name="Spieth J."/>
            <person name="Stajich J.E."/>
            <person name="Wei C."/>
            <person name="Willey D."/>
            <person name="Wilson R.K."/>
            <person name="Durbin R."/>
            <person name="Waterston R.H."/>
        </authorList>
    </citation>
    <scope>NUCLEOTIDE SEQUENCE [LARGE SCALE GENOMIC DNA]</scope>
    <source>
        <strain evidence="3 4">AF16</strain>
    </source>
</reference>
<feature type="transmembrane region" description="Helical" evidence="2">
    <location>
        <begin position="243"/>
        <end position="264"/>
    </location>
</feature>
<evidence type="ECO:0000256" key="1">
    <source>
        <dbReference type="SAM" id="MobiDB-lite"/>
    </source>
</evidence>
<protein>
    <submittedName>
        <fullName evidence="3">Protein CBG03300</fullName>
    </submittedName>
</protein>
<feature type="transmembrane region" description="Helical" evidence="2">
    <location>
        <begin position="406"/>
        <end position="426"/>
    </location>
</feature>
<feature type="transmembrane region" description="Helical" evidence="2">
    <location>
        <begin position="218"/>
        <end position="237"/>
    </location>
</feature>
<dbReference type="WormBase" id="CBG03300">
    <property type="protein sequence ID" value="CBP44631"/>
    <property type="gene ID" value="WBGene00026182"/>
</dbReference>
<feature type="transmembrane region" description="Helical" evidence="2">
    <location>
        <begin position="21"/>
        <end position="45"/>
    </location>
</feature>
<sequence length="636" mass="70439">MAGGRPAAGCCCFTNNVRLPILILTTFCVAALYSTLLVFNLVAILDPEIELRPAPGLDSLHGSSYKGWFPVSLYIIVYLIISGYDRLKRDLADRRVPSKVVRFDQSTEDEDEGHPILPPTEKPAPVTTTQAPTTKKTEKPVPIFITNSPETTTTKVERATTTRIETTTDDVVAGEVQRSLKKLRDAEEGKLESPPEKVQQEFFEKKAEPLSIRLRRGLLYASPGIGIILGSFLTINLTKKYGVRKVFTTCMCQASMSILVFLYFQKRSYFVLTVIRFFQGVLFSAVFPTMGSLLIQWGPLNEQLLFLTVMLMFLSIGPVVAFPIINYLNALEVAHEHAHYIQCAVLAFLTIVNFSWAIFYRDRPQEHPWVSGVELNRIVAGKVKELHSNRALSDAYTSLLKSLSAWSIWAAAFGLFSTTAFVATYLPSFLASPDIFIVEGLGMHSCLPFMLLPIACAIFASLNLLFQPSTKMIRILNTLAFAIAAVLIVAIILVGHLQTKAGLLSLLLISMLPFALAIVTGFGRSLTVVGRVFAEQIFAMCAIPFGLAFTIIPMVVTYSITENKLAEWMKVAMFLFFVLSAVAIEFAVFGRGKSASWAASSWDPLAASTKMQSLALIDFNQDECGLYELRRIEPKK</sequence>
<feature type="compositionally biased region" description="Low complexity" evidence="1">
    <location>
        <begin position="123"/>
        <end position="134"/>
    </location>
</feature>
<dbReference type="InterPro" id="IPR011701">
    <property type="entry name" value="MFS"/>
</dbReference>
<dbReference type="GeneID" id="8573436"/>
<feature type="transmembrane region" description="Helical" evidence="2">
    <location>
        <begin position="276"/>
        <end position="298"/>
    </location>
</feature>
<evidence type="ECO:0000256" key="2">
    <source>
        <dbReference type="SAM" id="Phobius"/>
    </source>
</evidence>